<gene>
    <name evidence="2" type="ORF">AALO_G00251960</name>
</gene>
<dbReference type="AlphaFoldDB" id="A0AAV6FP14"/>
<dbReference type="Proteomes" id="UP000823561">
    <property type="component" value="Chromosome 20"/>
</dbReference>
<feature type="region of interest" description="Disordered" evidence="1">
    <location>
        <begin position="71"/>
        <end position="140"/>
    </location>
</feature>
<evidence type="ECO:0000313" key="2">
    <source>
        <dbReference type="EMBL" id="KAG5264280.1"/>
    </source>
</evidence>
<evidence type="ECO:0000313" key="3">
    <source>
        <dbReference type="Proteomes" id="UP000823561"/>
    </source>
</evidence>
<dbReference type="PANTHER" id="PTHR23039:SF6">
    <property type="entry name" value="SIMILAR TO MKIAA1522 PROTEIN"/>
    <property type="match status" value="1"/>
</dbReference>
<organism evidence="2 3">
    <name type="scientific">Alosa alosa</name>
    <name type="common">allis shad</name>
    <dbReference type="NCBI Taxonomy" id="278164"/>
    <lineage>
        <taxon>Eukaryota</taxon>
        <taxon>Metazoa</taxon>
        <taxon>Chordata</taxon>
        <taxon>Craniata</taxon>
        <taxon>Vertebrata</taxon>
        <taxon>Euteleostomi</taxon>
        <taxon>Actinopterygii</taxon>
        <taxon>Neopterygii</taxon>
        <taxon>Teleostei</taxon>
        <taxon>Clupei</taxon>
        <taxon>Clupeiformes</taxon>
        <taxon>Clupeoidei</taxon>
        <taxon>Clupeidae</taxon>
        <taxon>Alosa</taxon>
    </lineage>
</organism>
<protein>
    <submittedName>
        <fullName evidence="2">Uncharacterized protein</fullName>
    </submittedName>
</protein>
<sequence length="156" mass="17285">MIFQKFHDRGNPAGPKEEELGRLAVHYTASPHFQENVFIEGSRPKHLQDLHTEAQEGLKILLQEEHKNGVDFLADQSNSEVEPWAERDAAGSHHRDESEGPGSIAANSSTSSASAASSVSNRPLLTRQGLRTHAPQHYATQHVFDITSLAQREKPF</sequence>
<comment type="caution">
    <text evidence="2">The sequence shown here is derived from an EMBL/GenBank/DDBJ whole genome shotgun (WGS) entry which is preliminary data.</text>
</comment>
<dbReference type="InterPro" id="IPR024845">
    <property type="entry name" value="NHS-like"/>
</dbReference>
<dbReference type="EMBL" id="JADWDJ010000020">
    <property type="protein sequence ID" value="KAG5264280.1"/>
    <property type="molecule type" value="Genomic_DNA"/>
</dbReference>
<dbReference type="PANTHER" id="PTHR23039">
    <property type="entry name" value="NANCE-HORAN SYNDROME PROTEIN"/>
    <property type="match status" value="1"/>
</dbReference>
<proteinExistence type="predicted"/>
<dbReference type="GO" id="GO:0030154">
    <property type="term" value="P:cell differentiation"/>
    <property type="evidence" value="ECO:0007669"/>
    <property type="project" value="TreeGrafter"/>
</dbReference>
<feature type="compositionally biased region" description="Basic and acidic residues" evidence="1">
    <location>
        <begin position="84"/>
        <end position="98"/>
    </location>
</feature>
<name>A0AAV6FP14_9TELE</name>
<accession>A0AAV6FP14</accession>
<evidence type="ECO:0000256" key="1">
    <source>
        <dbReference type="SAM" id="MobiDB-lite"/>
    </source>
</evidence>
<keyword evidence="3" id="KW-1185">Reference proteome</keyword>
<reference evidence="2" key="1">
    <citation type="submission" date="2020-10" db="EMBL/GenBank/DDBJ databases">
        <title>Chromosome-scale genome assembly of the Allis shad, Alosa alosa.</title>
        <authorList>
            <person name="Margot Z."/>
            <person name="Christophe K."/>
            <person name="Cabau C."/>
            <person name="Louis A."/>
            <person name="Berthelot C."/>
            <person name="Parey E."/>
            <person name="Roest Crollius H."/>
            <person name="Montfort J."/>
            <person name="Robinson-Rechavi M."/>
            <person name="Bucao C."/>
            <person name="Bouchez O."/>
            <person name="Gislard M."/>
            <person name="Lluch J."/>
            <person name="Milhes M."/>
            <person name="Lampietro C."/>
            <person name="Lopez Roques C."/>
            <person name="Donnadieu C."/>
            <person name="Braasch I."/>
            <person name="Desvignes T."/>
            <person name="Postlethwait J."/>
            <person name="Bobe J."/>
            <person name="Guiguen Y."/>
        </authorList>
    </citation>
    <scope>NUCLEOTIDE SEQUENCE</scope>
    <source>
        <strain evidence="2">M-15738</strain>
        <tissue evidence="2">Blood</tissue>
    </source>
</reference>
<dbReference type="Pfam" id="PF15273">
    <property type="entry name" value="NHS"/>
    <property type="match status" value="1"/>
</dbReference>
<feature type="compositionally biased region" description="Low complexity" evidence="1">
    <location>
        <begin position="103"/>
        <end position="120"/>
    </location>
</feature>